<sequence length="131" mass="15462">MKIKYEFADGTVSEVEVEESIGAVIIDSRRKEDNLSRKERYHCYSLDAMPYGDKDKFMPYSEESPDWMMEQEEYSSHINKTFARLSEIQQRRMLMLAAGMSMHEIADKEGVDYRAVYDSIKAARKKFLKYF</sequence>
<evidence type="ECO:0000256" key="1">
    <source>
        <dbReference type="ARBA" id="ARBA00008720"/>
    </source>
</evidence>
<dbReference type="Pfam" id="PF04297">
    <property type="entry name" value="UPF0122"/>
    <property type="match status" value="1"/>
</dbReference>
<protein>
    <recommendedName>
        <fullName evidence="5">Sigma-70 family RNA polymerase sigma factor</fullName>
    </recommendedName>
</protein>
<dbReference type="EMBL" id="AQFT01000158">
    <property type="protein sequence ID" value="EMZ19832.1"/>
    <property type="molecule type" value="Genomic_DNA"/>
</dbReference>
<dbReference type="InterPro" id="IPR007394">
    <property type="entry name" value="UPF0122"/>
</dbReference>
<dbReference type="eggNOG" id="ENOG5032V9Z">
    <property type="taxonomic scope" value="Bacteria"/>
</dbReference>
<evidence type="ECO:0000313" key="4">
    <source>
        <dbReference type="Proteomes" id="UP000012589"/>
    </source>
</evidence>
<evidence type="ECO:0000256" key="2">
    <source>
        <dbReference type="ARBA" id="ARBA00024764"/>
    </source>
</evidence>
<dbReference type="InterPro" id="IPR036388">
    <property type="entry name" value="WH-like_DNA-bd_sf"/>
</dbReference>
<dbReference type="Proteomes" id="UP000012589">
    <property type="component" value="Unassembled WGS sequence"/>
</dbReference>
<dbReference type="AlphaFoldDB" id="N1ZS19"/>
<comment type="caution">
    <text evidence="3">The sequence shown here is derived from an EMBL/GenBank/DDBJ whole genome shotgun (WGS) entry which is preliminary data.</text>
</comment>
<evidence type="ECO:0000313" key="3">
    <source>
        <dbReference type="EMBL" id="EMZ19832.1"/>
    </source>
</evidence>
<dbReference type="HOGENOM" id="CLU_117542_1_1_9"/>
<dbReference type="STRING" id="1235802.C823_05306"/>
<comment type="function">
    <text evidence="2">Might take part in the signal recognition particle (SRP) pathway. This is inferred from the conservation of its genetic proximity to ftsY/ffh. May be a regulatory protein.</text>
</comment>
<dbReference type="SUPFAM" id="SSF88659">
    <property type="entry name" value="Sigma3 and sigma4 domains of RNA polymerase sigma factors"/>
    <property type="match status" value="1"/>
</dbReference>
<evidence type="ECO:0008006" key="5">
    <source>
        <dbReference type="Google" id="ProtNLM"/>
    </source>
</evidence>
<accession>N1ZS19</accession>
<gene>
    <name evidence="3" type="ORF">C823_05306</name>
</gene>
<reference evidence="3 4" key="1">
    <citation type="journal article" date="2014" name="Genome Announc.">
        <title>Draft genome sequences of the altered schaedler flora, a defined bacterial community from gnotobiotic mice.</title>
        <authorList>
            <person name="Wannemuehler M.J."/>
            <person name="Overstreet A.M."/>
            <person name="Ward D.V."/>
            <person name="Phillips G.J."/>
        </authorList>
    </citation>
    <scope>NUCLEOTIDE SEQUENCE [LARGE SCALE GENOMIC DNA]</scope>
    <source>
        <strain evidence="3 4">ASF492</strain>
    </source>
</reference>
<dbReference type="Gene3D" id="1.10.10.10">
    <property type="entry name" value="Winged helix-like DNA-binding domain superfamily/Winged helix DNA-binding domain"/>
    <property type="match status" value="1"/>
</dbReference>
<keyword evidence="4" id="KW-1185">Reference proteome</keyword>
<dbReference type="InterPro" id="IPR013324">
    <property type="entry name" value="RNA_pol_sigma_r3/r4-like"/>
</dbReference>
<proteinExistence type="inferred from homology"/>
<name>N1ZS19_9FIRM</name>
<organism evidence="3 4">
    <name type="scientific">Eubacterium plexicaudatum ASF492</name>
    <dbReference type="NCBI Taxonomy" id="1235802"/>
    <lineage>
        <taxon>Bacteria</taxon>
        <taxon>Bacillati</taxon>
        <taxon>Bacillota</taxon>
        <taxon>Clostridia</taxon>
        <taxon>Eubacteriales</taxon>
        <taxon>Eubacteriaceae</taxon>
        <taxon>Eubacterium</taxon>
    </lineage>
</organism>
<comment type="similarity">
    <text evidence="1">Belongs to the UPF0122 family.</text>
</comment>
<dbReference type="PATRIC" id="fig|1235802.3.peg.5595"/>
<dbReference type="OrthoDB" id="9816227at2"/>